<dbReference type="InterPro" id="IPR006127">
    <property type="entry name" value="ZnuA-like"/>
</dbReference>
<keyword evidence="8" id="KW-1185">Reference proteome</keyword>
<dbReference type="GO" id="GO:0007155">
    <property type="term" value="P:cell adhesion"/>
    <property type="evidence" value="ECO:0007669"/>
    <property type="project" value="InterPro"/>
</dbReference>
<dbReference type="GO" id="GO:0046872">
    <property type="term" value="F:metal ion binding"/>
    <property type="evidence" value="ECO:0007669"/>
    <property type="project" value="UniProtKB-KW"/>
</dbReference>
<dbReference type="InterPro" id="IPR050492">
    <property type="entry name" value="Bact_metal-bind_prot9"/>
</dbReference>
<reference evidence="7" key="1">
    <citation type="submission" date="2020-10" db="EMBL/GenBank/DDBJ databases">
        <title>Sequencing the genomes of 1000 actinobacteria strains.</title>
        <authorList>
            <person name="Klenk H.-P."/>
        </authorList>
    </citation>
    <scope>NUCLEOTIDE SEQUENCE</scope>
    <source>
        <strain evidence="7">DSM 45354</strain>
    </source>
</reference>
<keyword evidence="4 6" id="KW-0732">Signal</keyword>
<name>A0A927R663_9ACTN</name>
<proteinExistence type="inferred from homology"/>
<dbReference type="RefSeq" id="WP_202896113.1">
    <property type="nucleotide sequence ID" value="NZ_JADBEM010000001.1"/>
</dbReference>
<dbReference type="PANTHER" id="PTHR42953:SF1">
    <property type="entry name" value="METAL-BINDING PROTEIN HI_0362-RELATED"/>
    <property type="match status" value="1"/>
</dbReference>
<dbReference type="EMBL" id="JADBEM010000001">
    <property type="protein sequence ID" value="MBE1604097.1"/>
    <property type="molecule type" value="Genomic_DNA"/>
</dbReference>
<dbReference type="GO" id="GO:0030001">
    <property type="term" value="P:metal ion transport"/>
    <property type="evidence" value="ECO:0007669"/>
    <property type="project" value="InterPro"/>
</dbReference>
<evidence type="ECO:0000256" key="2">
    <source>
        <dbReference type="ARBA" id="ARBA00022448"/>
    </source>
</evidence>
<dbReference type="GO" id="GO:0030313">
    <property type="term" value="C:cell envelope"/>
    <property type="evidence" value="ECO:0007669"/>
    <property type="project" value="UniProtKB-SubCell"/>
</dbReference>
<evidence type="ECO:0000313" key="7">
    <source>
        <dbReference type="EMBL" id="MBE1604097.1"/>
    </source>
</evidence>
<feature type="signal peptide" evidence="6">
    <location>
        <begin position="1"/>
        <end position="16"/>
    </location>
</feature>
<accession>A0A927R663</accession>
<comment type="caution">
    <text evidence="7">The sequence shown here is derived from an EMBL/GenBank/DDBJ whole genome shotgun (WGS) entry which is preliminary data.</text>
</comment>
<dbReference type="PRINTS" id="PR00690">
    <property type="entry name" value="ADHESNFAMILY"/>
</dbReference>
<feature type="chain" id="PRO_5039193049" evidence="6">
    <location>
        <begin position="17"/>
        <end position="315"/>
    </location>
</feature>
<evidence type="ECO:0000313" key="8">
    <source>
        <dbReference type="Proteomes" id="UP000638648"/>
    </source>
</evidence>
<dbReference type="PRINTS" id="PR00691">
    <property type="entry name" value="ADHESINB"/>
</dbReference>
<evidence type="ECO:0000256" key="1">
    <source>
        <dbReference type="ARBA" id="ARBA00004196"/>
    </source>
</evidence>
<evidence type="ECO:0000256" key="5">
    <source>
        <dbReference type="RuleBase" id="RU003512"/>
    </source>
</evidence>
<dbReference type="SUPFAM" id="SSF53807">
    <property type="entry name" value="Helical backbone' metal receptor"/>
    <property type="match status" value="1"/>
</dbReference>
<dbReference type="InterPro" id="IPR006128">
    <property type="entry name" value="Lipoprotein_PsaA-like"/>
</dbReference>
<dbReference type="AlphaFoldDB" id="A0A927R663"/>
<keyword evidence="3" id="KW-0479">Metal-binding</keyword>
<organism evidence="7 8">
    <name type="scientific">Actinopolymorpha pittospori</name>
    <dbReference type="NCBI Taxonomy" id="648752"/>
    <lineage>
        <taxon>Bacteria</taxon>
        <taxon>Bacillati</taxon>
        <taxon>Actinomycetota</taxon>
        <taxon>Actinomycetes</taxon>
        <taxon>Propionibacteriales</taxon>
        <taxon>Actinopolymorphaceae</taxon>
        <taxon>Actinopolymorpha</taxon>
    </lineage>
</organism>
<dbReference type="InterPro" id="IPR006129">
    <property type="entry name" value="AdhesinB"/>
</dbReference>
<protein>
    <submittedName>
        <fullName evidence="7">Zinc/manganese transport system substrate-binding protein</fullName>
    </submittedName>
</protein>
<dbReference type="PROSITE" id="PS51257">
    <property type="entry name" value="PROKAR_LIPOPROTEIN"/>
    <property type="match status" value="1"/>
</dbReference>
<sequence>MLSRRLGVLGAGVAAAALLVAGCGSSGSSDTGSGGDGGGASSSPSPVTLNVVASTNVYGDIVKQIAGDKVHITSIIASPDADPHSYEANTQNQLELSKADIVIENGGGYDDFIDTMLKAANNPSAKVLNVVDISGKTAPAGGELNEHVWYDFPTVAKLTDQVVSALSEGDSADASTFKANAATFKQKLQGFESTEASIKQAHSGDGVAITEPVPLYVLEACGLDNKTPEEFSEAIEQGTDLSPTVLKDTLDLFNNKQVKLLAYNEQTSGPETEKVLAAAKSNHIAVVPITETLPAGKDYPTWMSGNLSAIQSALG</sequence>
<dbReference type="Proteomes" id="UP000638648">
    <property type="component" value="Unassembled WGS sequence"/>
</dbReference>
<comment type="subcellular location">
    <subcellularLocation>
        <location evidence="1">Cell envelope</location>
    </subcellularLocation>
</comment>
<gene>
    <name evidence="7" type="ORF">HEB94_000945</name>
</gene>
<dbReference type="PANTHER" id="PTHR42953">
    <property type="entry name" value="HIGH-AFFINITY ZINC UPTAKE SYSTEM PROTEIN ZNUA-RELATED"/>
    <property type="match status" value="1"/>
</dbReference>
<dbReference type="Gene3D" id="3.40.50.1980">
    <property type="entry name" value="Nitrogenase molybdenum iron protein domain"/>
    <property type="match status" value="2"/>
</dbReference>
<comment type="similarity">
    <text evidence="5">Belongs to the bacterial solute-binding protein 9 family.</text>
</comment>
<keyword evidence="2 5" id="KW-0813">Transport</keyword>
<evidence type="ECO:0000256" key="6">
    <source>
        <dbReference type="SAM" id="SignalP"/>
    </source>
</evidence>
<evidence type="ECO:0000256" key="4">
    <source>
        <dbReference type="ARBA" id="ARBA00022729"/>
    </source>
</evidence>
<evidence type="ECO:0000256" key="3">
    <source>
        <dbReference type="ARBA" id="ARBA00022723"/>
    </source>
</evidence>
<dbReference type="Pfam" id="PF01297">
    <property type="entry name" value="ZnuA"/>
    <property type="match status" value="1"/>
</dbReference>